<dbReference type="AlphaFoldDB" id="A0A848PBF7"/>
<organism evidence="1 2">
    <name type="scientific">Ralstonia insidiosa</name>
    <dbReference type="NCBI Taxonomy" id="190721"/>
    <lineage>
        <taxon>Bacteria</taxon>
        <taxon>Pseudomonadati</taxon>
        <taxon>Pseudomonadota</taxon>
        <taxon>Betaproteobacteria</taxon>
        <taxon>Burkholderiales</taxon>
        <taxon>Burkholderiaceae</taxon>
        <taxon>Ralstonia</taxon>
    </lineage>
</organism>
<dbReference type="EMBL" id="JABBZM010000042">
    <property type="protein sequence ID" value="NMV41936.1"/>
    <property type="molecule type" value="Genomic_DNA"/>
</dbReference>
<evidence type="ECO:0008006" key="3">
    <source>
        <dbReference type="Google" id="ProtNLM"/>
    </source>
</evidence>
<comment type="caution">
    <text evidence="1">The sequence shown here is derived from an EMBL/GenBank/DDBJ whole genome shotgun (WGS) entry which is preliminary data.</text>
</comment>
<dbReference type="RefSeq" id="WP_169341917.1">
    <property type="nucleotide sequence ID" value="NZ_JABBZM010000042.1"/>
</dbReference>
<proteinExistence type="predicted"/>
<gene>
    <name evidence="1" type="ORF">HGR00_28880</name>
</gene>
<reference evidence="1 2" key="1">
    <citation type="submission" date="2020-04" db="EMBL/GenBank/DDBJ databases">
        <title>Ralstonia insidiosa genome sequencing and assembly.</title>
        <authorList>
            <person name="Martins R.C.R."/>
            <person name="Perdigao-Neto L.V."/>
            <person name="Levin A.S.S."/>
            <person name="Costa S.F."/>
        </authorList>
    </citation>
    <scope>NUCLEOTIDE SEQUENCE [LARGE SCALE GENOMIC DNA]</scope>
    <source>
        <strain evidence="1 2">5047</strain>
    </source>
</reference>
<name>A0A848PBF7_9RALS</name>
<dbReference type="Proteomes" id="UP000575469">
    <property type="component" value="Unassembled WGS sequence"/>
</dbReference>
<accession>A0A848PBF7</accession>
<evidence type="ECO:0000313" key="1">
    <source>
        <dbReference type="EMBL" id="NMV41936.1"/>
    </source>
</evidence>
<evidence type="ECO:0000313" key="2">
    <source>
        <dbReference type="Proteomes" id="UP000575469"/>
    </source>
</evidence>
<sequence length="230" mass="25651">MRDELEAAIHELTQPVAGQYPRPWMTDLQDPMKAKVFIVGKNQAKEYLVARVGSHARHVDALYNRNGQSCRALYDEIADGQPSKTRPNIDDLTRRLTRAGVKGVLETNVICYSTPMSRDLHREEHAAGAVKGDLIFRTLLAHIRPAVLIVHGTGAAKQLGKCLRSELPRPPERADDIRSINVDHNGHTTTVFVVPSLAFPEWSKWKSWADEHLDLVSKAVAKCHATEIAN</sequence>
<protein>
    <recommendedName>
        <fullName evidence="3">Uracil-DNA glycosylase-like domain-containing protein</fullName>
    </recommendedName>
</protein>